<gene>
    <name evidence="2" type="ORF">NGM29_14800</name>
</gene>
<feature type="transmembrane region" description="Helical" evidence="1">
    <location>
        <begin position="290"/>
        <end position="315"/>
    </location>
</feature>
<keyword evidence="3" id="KW-1185">Reference proteome</keyword>
<feature type="transmembrane region" description="Helical" evidence="1">
    <location>
        <begin position="414"/>
        <end position="438"/>
    </location>
</feature>
<feature type="transmembrane region" description="Helical" evidence="1">
    <location>
        <begin position="130"/>
        <end position="149"/>
    </location>
</feature>
<feature type="transmembrane region" description="Helical" evidence="1">
    <location>
        <begin position="450"/>
        <end position="476"/>
    </location>
</feature>
<feature type="transmembrane region" description="Helical" evidence="1">
    <location>
        <begin position="512"/>
        <end position="530"/>
    </location>
</feature>
<keyword evidence="1" id="KW-0472">Membrane</keyword>
<sequence length="550" mass="55881">MKTDRAVAATDLRLLATAIAAVTTVGICWGAGYGLEGALAGLGALGLALGAVLAASDRLARRALGSVLITTGLLTVLGGWGLAVYEGGVGLLLVVTNTVAVLAIGAAGIDGESNRESAAWSVRDSTLSSLPVTVGVFALATGVVGRVLSGTRLTLEAVTIGSHASLLSVLALSVMATVLVACAGSALERLLPDRTSTLTVRSIVQRVRKIPTGAYYVLVIGIVVLLAPGTGDAFESTLRAMGTVGALVRFALESGGLHLALLGVSLGAGVICLGWMVASPARAWFGPVPLRTVAFATGGLVVPPVAFALASLPFVEVDPNVAVWVPFGTLLTVVLLELLVIPLASDLRDWRGWLRRLGCGSMLVATFVGSRLGLAPIGVFLAVAGAITVWDLTERSHALRTQLGPSVDSRQSELVHAMGTVVVGGIGVSLAVLAMYGIGAVTPPGQRWHALAPVTLALLAVFALVGSIAMGSGWLSTTRSRIGTGLRSQLVVTALAVILVLGAAAVVDALDALLTVVLLIGVPIAVLWLLSRLSSSDAAGDFKQPPPGGY</sequence>
<feature type="transmembrane region" description="Helical" evidence="1">
    <location>
        <begin position="63"/>
        <end position="83"/>
    </location>
</feature>
<dbReference type="Pfam" id="PF24363">
    <property type="entry name" value="DUF7519"/>
    <property type="match status" value="1"/>
</dbReference>
<protein>
    <submittedName>
        <fullName evidence="2">Uncharacterized protein</fullName>
    </submittedName>
</protein>
<dbReference type="InterPro" id="IPR055941">
    <property type="entry name" value="DUF7519"/>
</dbReference>
<evidence type="ECO:0000313" key="2">
    <source>
        <dbReference type="EMBL" id="UTF53029.1"/>
    </source>
</evidence>
<dbReference type="EMBL" id="CP100355">
    <property type="protein sequence ID" value="UTF53029.1"/>
    <property type="molecule type" value="Genomic_DNA"/>
</dbReference>
<feature type="transmembrane region" description="Helical" evidence="1">
    <location>
        <begin position="12"/>
        <end position="32"/>
    </location>
</feature>
<dbReference type="GeneID" id="73291340"/>
<evidence type="ECO:0000256" key="1">
    <source>
        <dbReference type="SAM" id="Phobius"/>
    </source>
</evidence>
<feature type="transmembrane region" description="Helical" evidence="1">
    <location>
        <begin position="38"/>
        <end position="56"/>
    </location>
</feature>
<reference evidence="2" key="1">
    <citation type="submission" date="2022-06" db="EMBL/GenBank/DDBJ databases">
        <title>Diverse halophilic archaea isolated from saline environments.</title>
        <authorList>
            <person name="Cui H.-L."/>
        </authorList>
    </citation>
    <scope>NUCLEOTIDE SEQUENCE</scope>
    <source>
        <strain evidence="2">WLHS1</strain>
    </source>
</reference>
<keyword evidence="1" id="KW-1133">Transmembrane helix</keyword>
<name>A0A9E7N9M3_9EURY</name>
<feature type="transmembrane region" description="Helical" evidence="1">
    <location>
        <begin position="89"/>
        <end position="109"/>
    </location>
</feature>
<accession>A0A9E7N9M3</accession>
<feature type="transmembrane region" description="Helical" evidence="1">
    <location>
        <begin position="321"/>
        <end position="341"/>
    </location>
</feature>
<feature type="transmembrane region" description="Helical" evidence="1">
    <location>
        <begin position="375"/>
        <end position="393"/>
    </location>
</feature>
<feature type="transmembrane region" description="Helical" evidence="1">
    <location>
        <begin position="169"/>
        <end position="191"/>
    </location>
</feature>
<evidence type="ECO:0000313" key="3">
    <source>
        <dbReference type="Proteomes" id="UP001056855"/>
    </source>
</evidence>
<dbReference type="RefSeq" id="WP_254157158.1">
    <property type="nucleotide sequence ID" value="NZ_CP100355.1"/>
</dbReference>
<dbReference type="AlphaFoldDB" id="A0A9E7N9M3"/>
<dbReference type="KEGG" id="sawl:NGM29_14800"/>
<proteinExistence type="predicted"/>
<feature type="transmembrane region" description="Helical" evidence="1">
    <location>
        <begin position="257"/>
        <end position="278"/>
    </location>
</feature>
<feature type="transmembrane region" description="Helical" evidence="1">
    <location>
        <begin position="488"/>
        <end position="506"/>
    </location>
</feature>
<keyword evidence="1" id="KW-0812">Transmembrane</keyword>
<feature type="transmembrane region" description="Helical" evidence="1">
    <location>
        <begin position="212"/>
        <end position="231"/>
    </location>
</feature>
<organism evidence="2 3">
    <name type="scientific">Natronosalvus rutilus</name>
    <dbReference type="NCBI Taxonomy" id="2953753"/>
    <lineage>
        <taxon>Archaea</taxon>
        <taxon>Methanobacteriati</taxon>
        <taxon>Methanobacteriota</taxon>
        <taxon>Stenosarchaea group</taxon>
        <taxon>Halobacteria</taxon>
        <taxon>Halobacteriales</taxon>
        <taxon>Natrialbaceae</taxon>
        <taxon>Natronosalvus</taxon>
    </lineage>
</organism>
<dbReference type="Proteomes" id="UP001056855">
    <property type="component" value="Chromosome"/>
</dbReference>